<comment type="function">
    <text evidence="8">Nucleotidyltransferase involved in the post-translational modification of proteins. It can catalyze the addition of adenosine monophosphate (AMP) or uridine monophosphate (UMP) to a protein, resulting in modifications known as AMPylation and UMPylation.</text>
</comment>
<name>A0A8I1HR44_9CORY</name>
<evidence type="ECO:0000256" key="8">
    <source>
        <dbReference type="HAMAP-Rule" id="MF_00692"/>
    </source>
</evidence>
<keyword evidence="3 8" id="KW-0548">Nucleotidyltransferase</keyword>
<evidence type="ECO:0000313" key="11">
    <source>
        <dbReference type="Proteomes" id="UP000603369"/>
    </source>
</evidence>
<dbReference type="GO" id="GO:0005524">
    <property type="term" value="F:ATP binding"/>
    <property type="evidence" value="ECO:0007669"/>
    <property type="project" value="UniProtKB-UniRule"/>
</dbReference>
<comment type="catalytic activity">
    <reaction evidence="8">
        <text>L-threonyl-[protein] + ATP = 3-O-(5'-adenylyl)-L-threonyl-[protein] + diphosphate</text>
        <dbReference type="Rhea" id="RHEA:54292"/>
        <dbReference type="Rhea" id="RHEA-COMP:11060"/>
        <dbReference type="Rhea" id="RHEA-COMP:13847"/>
        <dbReference type="ChEBI" id="CHEBI:30013"/>
        <dbReference type="ChEBI" id="CHEBI:30616"/>
        <dbReference type="ChEBI" id="CHEBI:33019"/>
        <dbReference type="ChEBI" id="CHEBI:138113"/>
        <dbReference type="EC" id="2.7.7.108"/>
    </reaction>
</comment>
<evidence type="ECO:0000256" key="5">
    <source>
        <dbReference type="ARBA" id="ARBA00022741"/>
    </source>
</evidence>
<dbReference type="Proteomes" id="UP000603369">
    <property type="component" value="Unassembled WGS sequence"/>
</dbReference>
<comment type="caution">
    <text evidence="10">The sequence shown here is derived from an EMBL/GenBank/DDBJ whole genome shotgun (WGS) entry which is preliminary data.</text>
</comment>
<dbReference type="Pfam" id="PF02696">
    <property type="entry name" value="SelO"/>
    <property type="match status" value="1"/>
</dbReference>
<reference evidence="10 11" key="1">
    <citation type="submission" date="2020-12" db="EMBL/GenBank/DDBJ databases">
        <title>Draft genome sequence of the commensal strain Corynebacterium tuberculostearicum MFP09/CIP 102622 isolated from human skin.</title>
        <authorList>
            <person name="Boukerb A.M."/>
            <person name="Janvier X."/>
            <person name="Feuilloley M.G.J."/>
            <person name="Groboillot A."/>
        </authorList>
    </citation>
    <scope>NUCLEOTIDE SEQUENCE [LARGE SCALE GENOMIC DNA]</scope>
    <source>
        <strain evidence="10 11">CIP 102622</strain>
    </source>
</reference>
<feature type="binding site" evidence="8">
    <location>
        <position position="115"/>
    </location>
    <ligand>
        <name>ATP</name>
        <dbReference type="ChEBI" id="CHEBI:30616"/>
    </ligand>
</feature>
<keyword evidence="7 8" id="KW-0460">Magnesium</keyword>
<evidence type="ECO:0000313" key="10">
    <source>
        <dbReference type="EMBL" id="MBK3427618.1"/>
    </source>
</evidence>
<dbReference type="InterPro" id="IPR003846">
    <property type="entry name" value="SelO"/>
</dbReference>
<organism evidence="10 11">
    <name type="scientific">Corynebacterium tuberculostearicum</name>
    <dbReference type="NCBI Taxonomy" id="38304"/>
    <lineage>
        <taxon>Bacteria</taxon>
        <taxon>Bacillati</taxon>
        <taxon>Actinomycetota</taxon>
        <taxon>Actinomycetes</taxon>
        <taxon>Mycobacteriales</taxon>
        <taxon>Corynebacteriaceae</taxon>
        <taxon>Corynebacterium</taxon>
    </lineage>
</organism>
<feature type="binding site" evidence="8">
    <location>
        <position position="114"/>
    </location>
    <ligand>
        <name>ATP</name>
        <dbReference type="ChEBI" id="CHEBI:30616"/>
    </ligand>
</feature>
<keyword evidence="2 8" id="KW-0808">Transferase</keyword>
<feature type="active site" description="Proton acceptor" evidence="8">
    <location>
        <position position="233"/>
    </location>
</feature>
<feature type="binding site" evidence="8">
    <location>
        <position position="165"/>
    </location>
    <ligand>
        <name>ATP</name>
        <dbReference type="ChEBI" id="CHEBI:30616"/>
    </ligand>
</feature>
<feature type="binding site" evidence="8">
    <location>
        <position position="243"/>
    </location>
    <ligand>
        <name>Mg(2+)</name>
        <dbReference type="ChEBI" id="CHEBI:18420"/>
    </ligand>
</feature>
<dbReference type="RefSeq" id="WP_005325194.1">
    <property type="nucleotide sequence ID" value="NZ_JAEHFL010000004.1"/>
</dbReference>
<comment type="catalytic activity">
    <reaction evidence="8">
        <text>L-tyrosyl-[protein] + ATP = O-(5'-adenylyl)-L-tyrosyl-[protein] + diphosphate</text>
        <dbReference type="Rhea" id="RHEA:54288"/>
        <dbReference type="Rhea" id="RHEA-COMP:10136"/>
        <dbReference type="Rhea" id="RHEA-COMP:13846"/>
        <dbReference type="ChEBI" id="CHEBI:30616"/>
        <dbReference type="ChEBI" id="CHEBI:33019"/>
        <dbReference type="ChEBI" id="CHEBI:46858"/>
        <dbReference type="ChEBI" id="CHEBI:83624"/>
        <dbReference type="EC" id="2.7.7.108"/>
    </reaction>
</comment>
<feature type="binding site" evidence="8">
    <location>
        <position position="79"/>
    </location>
    <ligand>
        <name>ATP</name>
        <dbReference type="ChEBI" id="CHEBI:30616"/>
    </ligand>
</feature>
<dbReference type="GO" id="GO:0070733">
    <property type="term" value="F:AMPylase activity"/>
    <property type="evidence" value="ECO:0007669"/>
    <property type="project" value="UniProtKB-EC"/>
</dbReference>
<feature type="binding site" evidence="8">
    <location>
        <position position="234"/>
    </location>
    <ligand>
        <name>Mg(2+)</name>
        <dbReference type="ChEBI" id="CHEBI:18420"/>
    </ligand>
</feature>
<dbReference type="EC" id="2.7.7.-" evidence="8"/>
<feature type="binding site" evidence="8">
    <location>
        <position position="81"/>
    </location>
    <ligand>
        <name>ATP</name>
        <dbReference type="ChEBI" id="CHEBI:30616"/>
    </ligand>
</feature>
<dbReference type="PANTHER" id="PTHR32057">
    <property type="entry name" value="PROTEIN ADENYLYLTRANSFERASE SELO, MITOCHONDRIAL"/>
    <property type="match status" value="1"/>
</dbReference>
<proteinExistence type="inferred from homology"/>
<evidence type="ECO:0000256" key="6">
    <source>
        <dbReference type="ARBA" id="ARBA00022840"/>
    </source>
</evidence>
<comment type="cofactor">
    <cofactor evidence="8">
        <name>Mg(2+)</name>
        <dbReference type="ChEBI" id="CHEBI:18420"/>
    </cofactor>
    <cofactor evidence="8">
        <name>Mn(2+)</name>
        <dbReference type="ChEBI" id="CHEBI:29035"/>
    </cofactor>
</comment>
<keyword evidence="4 8" id="KW-0479">Metal-binding</keyword>
<feature type="binding site" evidence="8">
    <location>
        <position position="243"/>
    </location>
    <ligand>
        <name>ATP</name>
        <dbReference type="ChEBI" id="CHEBI:30616"/>
    </ligand>
</feature>
<evidence type="ECO:0000256" key="1">
    <source>
        <dbReference type="ARBA" id="ARBA00009747"/>
    </source>
</evidence>
<dbReference type="EMBL" id="JAEHFL010000004">
    <property type="protein sequence ID" value="MBK3427618.1"/>
    <property type="molecule type" value="Genomic_DNA"/>
</dbReference>
<evidence type="ECO:0000256" key="9">
    <source>
        <dbReference type="SAM" id="MobiDB-lite"/>
    </source>
</evidence>
<dbReference type="GO" id="GO:0030145">
    <property type="term" value="F:manganese ion binding"/>
    <property type="evidence" value="ECO:0007669"/>
    <property type="project" value="UniProtKB-UniRule"/>
</dbReference>
<evidence type="ECO:0000256" key="4">
    <source>
        <dbReference type="ARBA" id="ARBA00022723"/>
    </source>
</evidence>
<keyword evidence="5 8" id="KW-0547">Nucleotide-binding</keyword>
<dbReference type="AlphaFoldDB" id="A0A8I1HR44"/>
<comment type="catalytic activity">
    <reaction evidence="8">
        <text>L-seryl-[protein] + ATP = 3-O-(5'-adenylyl)-L-seryl-[protein] + diphosphate</text>
        <dbReference type="Rhea" id="RHEA:58120"/>
        <dbReference type="Rhea" id="RHEA-COMP:9863"/>
        <dbReference type="Rhea" id="RHEA-COMP:15073"/>
        <dbReference type="ChEBI" id="CHEBI:29999"/>
        <dbReference type="ChEBI" id="CHEBI:30616"/>
        <dbReference type="ChEBI" id="CHEBI:33019"/>
        <dbReference type="ChEBI" id="CHEBI:142516"/>
        <dbReference type="EC" id="2.7.7.108"/>
    </reaction>
</comment>
<keyword evidence="11" id="KW-1185">Reference proteome</keyword>
<comment type="catalytic activity">
    <reaction evidence="8">
        <text>L-seryl-[protein] + UTP = O-(5'-uridylyl)-L-seryl-[protein] + diphosphate</text>
        <dbReference type="Rhea" id="RHEA:64604"/>
        <dbReference type="Rhea" id="RHEA-COMP:9863"/>
        <dbReference type="Rhea" id="RHEA-COMP:16635"/>
        <dbReference type="ChEBI" id="CHEBI:29999"/>
        <dbReference type="ChEBI" id="CHEBI:33019"/>
        <dbReference type="ChEBI" id="CHEBI:46398"/>
        <dbReference type="ChEBI" id="CHEBI:156051"/>
    </reaction>
</comment>
<feature type="binding site" evidence="8">
    <location>
        <position position="172"/>
    </location>
    <ligand>
        <name>ATP</name>
        <dbReference type="ChEBI" id="CHEBI:30616"/>
    </ligand>
</feature>
<comment type="similarity">
    <text evidence="1 8">Belongs to the SELO family.</text>
</comment>
<feature type="binding site" evidence="8">
    <location>
        <position position="101"/>
    </location>
    <ligand>
        <name>ATP</name>
        <dbReference type="ChEBI" id="CHEBI:30616"/>
    </ligand>
</feature>
<evidence type="ECO:0000256" key="7">
    <source>
        <dbReference type="ARBA" id="ARBA00022842"/>
    </source>
</evidence>
<comment type="catalytic activity">
    <reaction evidence="8">
        <text>L-histidyl-[protein] + UTP = N(tele)-(5'-uridylyl)-L-histidyl-[protein] + diphosphate</text>
        <dbReference type="Rhea" id="RHEA:83891"/>
        <dbReference type="Rhea" id="RHEA-COMP:9745"/>
        <dbReference type="Rhea" id="RHEA-COMP:20239"/>
        <dbReference type="ChEBI" id="CHEBI:29979"/>
        <dbReference type="ChEBI" id="CHEBI:33019"/>
        <dbReference type="ChEBI" id="CHEBI:46398"/>
        <dbReference type="ChEBI" id="CHEBI:233474"/>
    </reaction>
</comment>
<dbReference type="HAMAP" id="MF_00692">
    <property type="entry name" value="SelO"/>
    <property type="match status" value="1"/>
</dbReference>
<dbReference type="GO" id="GO:0000287">
    <property type="term" value="F:magnesium ion binding"/>
    <property type="evidence" value="ECO:0007669"/>
    <property type="project" value="UniProtKB-UniRule"/>
</dbReference>
<keyword evidence="8" id="KW-0464">Manganese</keyword>
<feature type="binding site" evidence="8">
    <location>
        <position position="82"/>
    </location>
    <ligand>
        <name>ATP</name>
        <dbReference type="ChEBI" id="CHEBI:30616"/>
    </ligand>
</feature>
<evidence type="ECO:0000256" key="3">
    <source>
        <dbReference type="ARBA" id="ARBA00022695"/>
    </source>
</evidence>
<keyword evidence="6 8" id="KW-0067">ATP-binding</keyword>
<protein>
    <recommendedName>
        <fullName evidence="8">Protein nucleotidyltransferase YdiU</fullName>
        <ecNumber evidence="8">2.7.7.-</ecNumber>
    </recommendedName>
    <alternativeName>
        <fullName evidence="8">Protein adenylyltransferase YdiU</fullName>
        <ecNumber evidence="8">2.7.7.108</ecNumber>
    </alternativeName>
    <alternativeName>
        <fullName evidence="8">Protein uridylyltransferase YdiU</fullName>
        <ecNumber evidence="8">2.7.7.-</ecNumber>
    </alternativeName>
</protein>
<dbReference type="EC" id="2.7.7.108" evidence="8"/>
<evidence type="ECO:0000256" key="2">
    <source>
        <dbReference type="ARBA" id="ARBA00022679"/>
    </source>
</evidence>
<dbReference type="PANTHER" id="PTHR32057:SF14">
    <property type="entry name" value="PROTEIN ADENYLYLTRANSFERASE SELO, MITOCHONDRIAL"/>
    <property type="match status" value="1"/>
</dbReference>
<sequence>MQLHHDFAQKLPHLVRPTEGEEQPNPEMVILNEELASQLGFDPDWLRSSEGIDFLTGRAGGHAMAYSGFQFGAFNPQMGDGRAMLLGEVEKDGRLWDLHAKGTGLTPFSRLGSDGRGTLSSMLREYLISEAMHALGVPTTRALAVISTGRPIQRGHVQPAGIVVRVAASHIRVGTFHLAAQTDYTRQLADYAIARHYPGADYQEFFTQVMDAQIRTVSHWMRLGFIHGVMNTDNTTISGETIDYGPCAFMEAYSPATVFSSIDRQGRYAFGNQPSILGWNLARLAESLLPLFDMDMNKAMSFAQESINGFTDRFADQRRADVAKALDTSLEVASSYAAAMQLNGPDITLAHRALADAAAGHHTHARELFAKGDFLDDYLASSPDPSRVDSAMPRVIPRNLAVESALDAAERGEMGPYQELLHAVTHPWEPNPTFESPDPNGLEGYLTYCGT</sequence>
<accession>A0A8I1HR44</accession>
<gene>
    <name evidence="8" type="primary">ydiU</name>
    <name evidence="8" type="synonym">selO</name>
    <name evidence="10" type="ORF">JDP02_03700</name>
</gene>
<comment type="catalytic activity">
    <reaction evidence="8">
        <text>L-tyrosyl-[protein] + UTP = O-(5'-uridylyl)-L-tyrosyl-[protein] + diphosphate</text>
        <dbReference type="Rhea" id="RHEA:83887"/>
        <dbReference type="Rhea" id="RHEA-COMP:10136"/>
        <dbReference type="Rhea" id="RHEA-COMP:20238"/>
        <dbReference type="ChEBI" id="CHEBI:33019"/>
        <dbReference type="ChEBI" id="CHEBI:46398"/>
        <dbReference type="ChEBI" id="CHEBI:46858"/>
        <dbReference type="ChEBI" id="CHEBI:90602"/>
    </reaction>
</comment>
<feature type="region of interest" description="Disordered" evidence="9">
    <location>
        <begin position="1"/>
        <end position="23"/>
    </location>
</feature>